<sequence>MVTETARPTPSQKDTMEKLNNALALKQPPPYIKFSASEPPPTPQFTTSLFNLCDEQKFALNVLTDLLLKEGDAMKSGVLLPQQLIKILGHAGTGKSEIIKAYLWHAFQHGLISDLIAVTSYTWKAALLIGTDHNPGYTSCTFYGTTHKKSRSK</sequence>
<proteinExistence type="predicted"/>
<comment type="caution">
    <text evidence="1">The sequence shown here is derived from an EMBL/GenBank/DDBJ whole genome shotgun (WGS) entry which is preliminary data.</text>
</comment>
<protein>
    <recommendedName>
        <fullName evidence="3">DNA helicase</fullName>
    </recommendedName>
</protein>
<dbReference type="Gene3D" id="3.40.50.300">
    <property type="entry name" value="P-loop containing nucleotide triphosphate hydrolases"/>
    <property type="match status" value="1"/>
</dbReference>
<name>A0A250XRW4_9CHLO</name>
<evidence type="ECO:0000313" key="2">
    <source>
        <dbReference type="Proteomes" id="UP000232323"/>
    </source>
</evidence>
<evidence type="ECO:0000313" key="1">
    <source>
        <dbReference type="EMBL" id="GAX85827.1"/>
    </source>
</evidence>
<dbReference type="AlphaFoldDB" id="A0A250XRW4"/>
<dbReference type="SUPFAM" id="SSF52540">
    <property type="entry name" value="P-loop containing nucleoside triphosphate hydrolases"/>
    <property type="match status" value="1"/>
</dbReference>
<dbReference type="Proteomes" id="UP000232323">
    <property type="component" value="Unassembled WGS sequence"/>
</dbReference>
<evidence type="ECO:0008006" key="3">
    <source>
        <dbReference type="Google" id="ProtNLM"/>
    </source>
</evidence>
<dbReference type="EMBL" id="BEGY01000194">
    <property type="protein sequence ID" value="GAX85827.1"/>
    <property type="molecule type" value="Genomic_DNA"/>
</dbReference>
<keyword evidence="2" id="KW-1185">Reference proteome</keyword>
<reference evidence="1 2" key="1">
    <citation type="submission" date="2017-08" db="EMBL/GenBank/DDBJ databases">
        <title>Acidophilic green algal genome provides insights into adaptation to an acidic environment.</title>
        <authorList>
            <person name="Hirooka S."/>
            <person name="Hirose Y."/>
            <person name="Kanesaki Y."/>
            <person name="Higuchi S."/>
            <person name="Fujiwara T."/>
            <person name="Onuma R."/>
            <person name="Era A."/>
            <person name="Ohbayashi R."/>
            <person name="Uzuka A."/>
            <person name="Nozaki H."/>
            <person name="Yoshikawa H."/>
            <person name="Miyagishima S.Y."/>
        </authorList>
    </citation>
    <scope>NUCLEOTIDE SEQUENCE [LARGE SCALE GENOMIC DNA]</scope>
    <source>
        <strain evidence="1 2">NIES-2499</strain>
    </source>
</reference>
<organism evidence="1 2">
    <name type="scientific">Chlamydomonas eustigma</name>
    <dbReference type="NCBI Taxonomy" id="1157962"/>
    <lineage>
        <taxon>Eukaryota</taxon>
        <taxon>Viridiplantae</taxon>
        <taxon>Chlorophyta</taxon>
        <taxon>core chlorophytes</taxon>
        <taxon>Chlorophyceae</taxon>
        <taxon>CS clade</taxon>
        <taxon>Chlamydomonadales</taxon>
        <taxon>Chlamydomonadaceae</taxon>
        <taxon>Chlamydomonas</taxon>
    </lineage>
</organism>
<accession>A0A250XRW4</accession>
<dbReference type="OrthoDB" id="550843at2759"/>
<gene>
    <name evidence="1" type="ORF">CEUSTIGMA_g13242.t1</name>
</gene>
<dbReference type="InterPro" id="IPR027417">
    <property type="entry name" value="P-loop_NTPase"/>
</dbReference>